<dbReference type="KEGG" id="tje:TJEJU_2170"/>
<dbReference type="EMBL" id="LT899436">
    <property type="protein sequence ID" value="SNR15862.1"/>
    <property type="molecule type" value="Genomic_DNA"/>
</dbReference>
<keyword evidence="1" id="KW-1133">Transmembrane helix</keyword>
<reference evidence="2 3" key="1">
    <citation type="submission" date="2017-07" db="EMBL/GenBank/DDBJ databases">
        <authorList>
            <person name="Sun Z.S."/>
            <person name="Albrecht U."/>
            <person name="Echele G."/>
            <person name="Lee C.C."/>
        </authorList>
    </citation>
    <scope>NUCLEOTIDE SEQUENCE [LARGE SCALE GENOMIC DNA]</scope>
    <source>
        <strain evidence="3">type strain: KCTC 22618</strain>
    </source>
</reference>
<keyword evidence="1" id="KW-0472">Membrane</keyword>
<organism evidence="2 3">
    <name type="scientific">Tenacibaculum jejuense</name>
    <dbReference type="NCBI Taxonomy" id="584609"/>
    <lineage>
        <taxon>Bacteria</taxon>
        <taxon>Pseudomonadati</taxon>
        <taxon>Bacteroidota</taxon>
        <taxon>Flavobacteriia</taxon>
        <taxon>Flavobacteriales</taxon>
        <taxon>Flavobacteriaceae</taxon>
        <taxon>Tenacibaculum</taxon>
    </lineage>
</organism>
<dbReference type="AlphaFoldDB" id="A0A238U9T0"/>
<protein>
    <submittedName>
        <fullName evidence="2">Uncharacterized protein</fullName>
    </submittedName>
</protein>
<feature type="transmembrane region" description="Helical" evidence="1">
    <location>
        <begin position="235"/>
        <end position="254"/>
    </location>
</feature>
<name>A0A238U9T0_9FLAO</name>
<evidence type="ECO:0000313" key="3">
    <source>
        <dbReference type="Proteomes" id="UP000215214"/>
    </source>
</evidence>
<accession>A0A238U9T0</accession>
<evidence type="ECO:0000256" key="1">
    <source>
        <dbReference type="SAM" id="Phobius"/>
    </source>
</evidence>
<proteinExistence type="predicted"/>
<keyword evidence="1" id="KW-0812">Transmembrane</keyword>
<dbReference type="Proteomes" id="UP000215214">
    <property type="component" value="Chromosome TJEJU"/>
</dbReference>
<dbReference type="RefSeq" id="WP_095071968.1">
    <property type="nucleotide sequence ID" value="NZ_LT899436.1"/>
</dbReference>
<gene>
    <name evidence="2" type="ORF">TJEJU_2170</name>
</gene>
<feature type="transmembrane region" description="Helical" evidence="1">
    <location>
        <begin position="260"/>
        <end position="283"/>
    </location>
</feature>
<keyword evidence="3" id="KW-1185">Reference proteome</keyword>
<evidence type="ECO:0000313" key="2">
    <source>
        <dbReference type="EMBL" id="SNR15862.1"/>
    </source>
</evidence>
<sequence>MKTYRIKHKIYQVLNDKLSEKDFEKDIYFMAEVNSLKLNSFLFDLVEVNYNSNTFKNQLLNVFNKHSTADEYLAISIFELSKLILDYNNINEVFEVIKVIRDKCLEEDFGYQILTDYYICYENYSYQEEIGHGLSTFELMNEAKDIARKVFDRYTKVKEFEDWLFILKDTVSYTSNNEEELSYQVKNYIIEQSLDFRSEKDIRNDFKSLGFSDYEINESFLKSEEELIKSAKEKALPLLVLGIVCTFVSVAYIYQKDKVFYWPILIHVLLGLGLIYSAILLYLKSLKK</sequence>